<evidence type="ECO:0000313" key="1">
    <source>
        <dbReference type="EMBL" id="AMT97562.1"/>
    </source>
</evidence>
<name>A0ABM5ZZM7_9GAMM</name>
<dbReference type="GeneID" id="33058841"/>
<protein>
    <submittedName>
        <fullName evidence="1">Uncharacterized protein</fullName>
    </submittedName>
</protein>
<dbReference type="Proteomes" id="UP000076104">
    <property type="component" value="Chromosome"/>
</dbReference>
<dbReference type="RefSeq" id="WP_062845108.1">
    <property type="nucleotide sequence ID" value="NZ_CP014945.1"/>
</dbReference>
<sequence>MNKVELPPSVLNCLKDEMQIEIDHFFDKYNSFDDSFKSMANNLLLNMLTDSKKEGSFDGDTHYYEEGSDKENEFMQVMFDCFNVSNKYKGLELHQELYAHPSRGGDAWFPIVIISSPIDSYPEQPAKLTVYRGCSLESFEDKSYRDRQSWTTDFDTAKAFAFNHYGFDKEDRVVIETTVSNSDIFWMRVGEREVVLNPRFTPLSDVIKLDYEQCNQGGQI</sequence>
<gene>
    <name evidence="1" type="ORF">A3K91_1973</name>
</gene>
<keyword evidence="2" id="KW-1185">Reference proteome</keyword>
<organism evidence="1 2">
    <name type="scientific">Psychrobacter alimentarius</name>
    <dbReference type="NCBI Taxonomy" id="261164"/>
    <lineage>
        <taxon>Bacteria</taxon>
        <taxon>Pseudomonadati</taxon>
        <taxon>Pseudomonadota</taxon>
        <taxon>Gammaproteobacteria</taxon>
        <taxon>Moraxellales</taxon>
        <taxon>Moraxellaceae</taxon>
        <taxon>Psychrobacter</taxon>
    </lineage>
</organism>
<proteinExistence type="predicted"/>
<accession>A0ABM5ZZM7</accession>
<dbReference type="EMBL" id="CP014945">
    <property type="protein sequence ID" value="AMT97562.1"/>
    <property type="molecule type" value="Genomic_DNA"/>
</dbReference>
<evidence type="ECO:0000313" key="2">
    <source>
        <dbReference type="Proteomes" id="UP000076104"/>
    </source>
</evidence>
<reference evidence="1 2" key="1">
    <citation type="submission" date="2016-03" db="EMBL/GenBank/DDBJ databases">
        <title>Genome sequencing of Psychrobacter alimentarius PAMC 27889.</title>
        <authorList>
            <person name="Lee J."/>
            <person name="Kim O.-S."/>
        </authorList>
    </citation>
    <scope>NUCLEOTIDE SEQUENCE [LARGE SCALE GENOMIC DNA]</scope>
    <source>
        <strain evidence="1 2">PAMC 27889</strain>
    </source>
</reference>